<keyword evidence="3" id="KW-1185">Reference proteome</keyword>
<evidence type="ECO:0000313" key="2">
    <source>
        <dbReference type="EMBL" id="MFK4447259.1"/>
    </source>
</evidence>
<evidence type="ECO:0008006" key="4">
    <source>
        <dbReference type="Google" id="ProtNLM"/>
    </source>
</evidence>
<protein>
    <recommendedName>
        <fullName evidence="4">Lipoprotein</fullName>
    </recommendedName>
</protein>
<dbReference type="EMBL" id="JBIYDN010000033">
    <property type="protein sequence ID" value="MFK4447259.1"/>
    <property type="molecule type" value="Genomic_DNA"/>
</dbReference>
<feature type="signal peptide" evidence="1">
    <location>
        <begin position="1"/>
        <end position="21"/>
    </location>
</feature>
<organism evidence="2 3">
    <name type="scientific">Caballeronia udeis</name>
    <dbReference type="NCBI Taxonomy" id="1232866"/>
    <lineage>
        <taxon>Bacteria</taxon>
        <taxon>Pseudomonadati</taxon>
        <taxon>Pseudomonadota</taxon>
        <taxon>Betaproteobacteria</taxon>
        <taxon>Burkholderiales</taxon>
        <taxon>Burkholderiaceae</taxon>
        <taxon>Caballeronia</taxon>
    </lineage>
</organism>
<sequence>MKRGICSFIALMVAAPGVAMAFNEDASYNQCVMQSLKGVRTVQATDLITTSCRKLYKESAFLNDSEKTIGSVLCRTCRE</sequence>
<reference evidence="2 3" key="1">
    <citation type="submission" date="2024-11" db="EMBL/GenBank/DDBJ databases">
        <title>Using genomics to understand microbial adaptation to soil warming.</title>
        <authorList>
            <person name="Deangelis K.M. PhD."/>
        </authorList>
    </citation>
    <scope>NUCLEOTIDE SEQUENCE [LARGE SCALE GENOMIC DNA]</scope>
    <source>
        <strain evidence="2 3">GAS97</strain>
    </source>
</reference>
<gene>
    <name evidence="2" type="ORF">ABH943_007295</name>
</gene>
<proteinExistence type="predicted"/>
<evidence type="ECO:0000256" key="1">
    <source>
        <dbReference type="SAM" id="SignalP"/>
    </source>
</evidence>
<comment type="caution">
    <text evidence="2">The sequence shown here is derived from an EMBL/GenBank/DDBJ whole genome shotgun (WGS) entry which is preliminary data.</text>
</comment>
<keyword evidence="1" id="KW-0732">Signal</keyword>
<name>A0ABW8MU70_9BURK</name>
<evidence type="ECO:0000313" key="3">
    <source>
        <dbReference type="Proteomes" id="UP001620514"/>
    </source>
</evidence>
<accession>A0ABW8MU70</accession>
<feature type="chain" id="PRO_5046088658" description="Lipoprotein" evidence="1">
    <location>
        <begin position="22"/>
        <end position="79"/>
    </location>
</feature>
<dbReference type="Proteomes" id="UP001620514">
    <property type="component" value="Unassembled WGS sequence"/>
</dbReference>